<organism evidence="1">
    <name type="scientific">Rhizophora mucronata</name>
    <name type="common">Asiatic mangrove</name>
    <dbReference type="NCBI Taxonomy" id="61149"/>
    <lineage>
        <taxon>Eukaryota</taxon>
        <taxon>Viridiplantae</taxon>
        <taxon>Streptophyta</taxon>
        <taxon>Embryophyta</taxon>
        <taxon>Tracheophyta</taxon>
        <taxon>Spermatophyta</taxon>
        <taxon>Magnoliopsida</taxon>
        <taxon>eudicotyledons</taxon>
        <taxon>Gunneridae</taxon>
        <taxon>Pentapetalae</taxon>
        <taxon>rosids</taxon>
        <taxon>fabids</taxon>
        <taxon>Malpighiales</taxon>
        <taxon>Rhizophoraceae</taxon>
        <taxon>Rhizophora</taxon>
    </lineage>
</organism>
<dbReference type="AlphaFoldDB" id="A0A2P2MZK9"/>
<proteinExistence type="predicted"/>
<accession>A0A2P2MZK9</accession>
<evidence type="ECO:0000313" key="1">
    <source>
        <dbReference type="EMBL" id="MBX35661.1"/>
    </source>
</evidence>
<dbReference type="EMBL" id="GGEC01055177">
    <property type="protein sequence ID" value="MBX35661.1"/>
    <property type="molecule type" value="Transcribed_RNA"/>
</dbReference>
<name>A0A2P2MZK9_RHIMU</name>
<reference evidence="1" key="1">
    <citation type="submission" date="2018-02" db="EMBL/GenBank/DDBJ databases">
        <title>Rhizophora mucronata_Transcriptome.</title>
        <authorList>
            <person name="Meera S.P."/>
            <person name="Sreeshan A."/>
            <person name="Augustine A."/>
        </authorList>
    </citation>
    <scope>NUCLEOTIDE SEQUENCE</scope>
    <source>
        <tissue evidence="1">Leaf</tissue>
    </source>
</reference>
<sequence>MLSITALARVKTCLTFFF</sequence>
<protein>
    <submittedName>
        <fullName evidence="1">Uncharacterized protein</fullName>
    </submittedName>
</protein>